<reference evidence="6 7" key="1">
    <citation type="journal article" date="2013" name="Front. Plant Sci.">
        <title>The Reference Genome of the Halophytic Plant Eutrema salsugineum.</title>
        <authorList>
            <person name="Yang R."/>
            <person name="Jarvis D.E."/>
            <person name="Chen H."/>
            <person name="Beilstein M.A."/>
            <person name="Grimwood J."/>
            <person name="Jenkins J."/>
            <person name="Shu S."/>
            <person name="Prochnik S."/>
            <person name="Xin M."/>
            <person name="Ma C."/>
            <person name="Schmutz J."/>
            <person name="Wing R.A."/>
            <person name="Mitchell-Olds T."/>
            <person name="Schumaker K.S."/>
            <person name="Wang X."/>
        </authorList>
    </citation>
    <scope>NUCLEOTIDE SEQUENCE [LARGE SCALE GENOMIC DNA]</scope>
</reference>
<evidence type="ECO:0000256" key="4">
    <source>
        <dbReference type="ARBA" id="ARBA00023242"/>
    </source>
</evidence>
<dbReference type="PANTHER" id="PTHR31124">
    <property type="entry name" value="APICAL MERISTEM FORMATION PROTEIN-RELATED-RELATED"/>
    <property type="match status" value="1"/>
</dbReference>
<organism evidence="6 7">
    <name type="scientific">Eutrema salsugineum</name>
    <name type="common">Saltwater cress</name>
    <name type="synonym">Sisymbrium salsugineum</name>
    <dbReference type="NCBI Taxonomy" id="72664"/>
    <lineage>
        <taxon>Eukaryota</taxon>
        <taxon>Viridiplantae</taxon>
        <taxon>Streptophyta</taxon>
        <taxon>Embryophyta</taxon>
        <taxon>Tracheophyta</taxon>
        <taxon>Spermatophyta</taxon>
        <taxon>Magnoliopsida</taxon>
        <taxon>eudicotyledons</taxon>
        <taxon>Gunneridae</taxon>
        <taxon>Pentapetalae</taxon>
        <taxon>rosids</taxon>
        <taxon>malvids</taxon>
        <taxon>Brassicales</taxon>
        <taxon>Brassicaceae</taxon>
        <taxon>Eutremeae</taxon>
        <taxon>Eutrema</taxon>
    </lineage>
</organism>
<dbReference type="AlphaFoldDB" id="V4ME31"/>
<dbReference type="Gramene" id="ESQ29486">
    <property type="protein sequence ID" value="ESQ29486"/>
    <property type="gene ID" value="EUTSA_v10023876mg"/>
</dbReference>
<name>V4ME31_EUTSA</name>
<evidence type="ECO:0000256" key="2">
    <source>
        <dbReference type="ARBA" id="ARBA00023125"/>
    </source>
</evidence>
<dbReference type="KEGG" id="eus:EUTSA_v10023876mg"/>
<dbReference type="OrthoDB" id="1043216at2759"/>
<dbReference type="EMBL" id="KI517881">
    <property type="protein sequence ID" value="ESQ29486.1"/>
    <property type="molecule type" value="Genomic_DNA"/>
</dbReference>
<dbReference type="Pfam" id="PF02365">
    <property type="entry name" value="NAM"/>
    <property type="match status" value="1"/>
</dbReference>
<keyword evidence="1" id="KW-0805">Transcription regulation</keyword>
<dbReference type="GO" id="GO:0003677">
    <property type="term" value="F:DNA binding"/>
    <property type="evidence" value="ECO:0007669"/>
    <property type="project" value="UniProtKB-KW"/>
</dbReference>
<evidence type="ECO:0000256" key="1">
    <source>
        <dbReference type="ARBA" id="ARBA00023015"/>
    </source>
</evidence>
<keyword evidence="3" id="KW-0804">Transcription</keyword>
<dbReference type="GO" id="GO:0006355">
    <property type="term" value="P:regulation of DNA-templated transcription"/>
    <property type="evidence" value="ECO:0007669"/>
    <property type="project" value="InterPro"/>
</dbReference>
<sequence>MEEDDAVLSEDDYDERIEPADEVIISYYLNMMINNSKSWPYHFLRDVDAEVYNLNPWISFNIQNPNFFMFVKSRTEACGRTDGCGSGCWRIIGCDKLIKSEETGKILGFKRILKFCEKWINRSEQEDQRIWVMEEYRLVDKRKQDQVVCKIQLLLPPAVSALQAKHFSFLPKSMLG</sequence>
<dbReference type="PROSITE" id="PS51005">
    <property type="entry name" value="NAC"/>
    <property type="match status" value="1"/>
</dbReference>
<dbReference type="InterPro" id="IPR036093">
    <property type="entry name" value="NAC_dom_sf"/>
</dbReference>
<keyword evidence="4" id="KW-0539">Nucleus</keyword>
<evidence type="ECO:0000313" key="7">
    <source>
        <dbReference type="Proteomes" id="UP000030689"/>
    </source>
</evidence>
<dbReference type="Proteomes" id="UP000030689">
    <property type="component" value="Unassembled WGS sequence"/>
</dbReference>
<evidence type="ECO:0000259" key="5">
    <source>
        <dbReference type="PROSITE" id="PS51005"/>
    </source>
</evidence>
<feature type="domain" description="NAC" evidence="5">
    <location>
        <begin position="11"/>
        <end position="154"/>
    </location>
</feature>
<dbReference type="PANTHER" id="PTHR31124:SF8">
    <property type="entry name" value="NAC DOMAIN-CONTAINING PROTEIN"/>
    <property type="match status" value="1"/>
</dbReference>
<dbReference type="InterPro" id="IPR003441">
    <property type="entry name" value="NAC-dom"/>
</dbReference>
<dbReference type="OMA" id="YDERIEP"/>
<dbReference type="SUPFAM" id="SSF101941">
    <property type="entry name" value="NAC domain"/>
    <property type="match status" value="1"/>
</dbReference>
<keyword evidence="7" id="KW-1185">Reference proteome</keyword>
<gene>
    <name evidence="6" type="ORF">EUTSA_v10023876mg</name>
</gene>
<dbReference type="STRING" id="72664.V4ME31"/>
<proteinExistence type="predicted"/>
<accession>V4ME31</accession>
<evidence type="ECO:0000256" key="3">
    <source>
        <dbReference type="ARBA" id="ARBA00023163"/>
    </source>
</evidence>
<protein>
    <recommendedName>
        <fullName evidence="5">NAC domain-containing protein</fullName>
    </recommendedName>
</protein>
<evidence type="ECO:0000313" key="6">
    <source>
        <dbReference type="EMBL" id="ESQ29486.1"/>
    </source>
</evidence>
<keyword evidence="2" id="KW-0238">DNA-binding</keyword>
<dbReference type="Gene3D" id="2.170.150.80">
    <property type="entry name" value="NAC domain"/>
    <property type="match status" value="1"/>
</dbReference>